<gene>
    <name evidence="3" type="primary">LOC107019494</name>
</gene>
<evidence type="ECO:0000313" key="3">
    <source>
        <dbReference type="RefSeq" id="XP_027773105.1"/>
    </source>
</evidence>
<keyword evidence="2" id="KW-1185">Reference proteome</keyword>
<proteinExistence type="predicted"/>
<dbReference type="PANTHER" id="PTHR37610:SF78">
    <property type="entry name" value="GAG-POLYPEPTIDE OF LTR COPIA-TYPE-RELATED"/>
    <property type="match status" value="1"/>
</dbReference>
<dbReference type="Pfam" id="PF14223">
    <property type="entry name" value="Retrotran_gag_2"/>
    <property type="match status" value="1"/>
</dbReference>
<organism evidence="2 3">
    <name type="scientific">Solanum pennellii</name>
    <name type="common">Tomato</name>
    <name type="synonym">Lycopersicon pennellii</name>
    <dbReference type="NCBI Taxonomy" id="28526"/>
    <lineage>
        <taxon>Eukaryota</taxon>
        <taxon>Viridiplantae</taxon>
        <taxon>Streptophyta</taxon>
        <taxon>Embryophyta</taxon>
        <taxon>Tracheophyta</taxon>
        <taxon>Spermatophyta</taxon>
        <taxon>Magnoliopsida</taxon>
        <taxon>eudicotyledons</taxon>
        <taxon>Gunneridae</taxon>
        <taxon>Pentapetalae</taxon>
        <taxon>asterids</taxon>
        <taxon>lamiids</taxon>
        <taxon>Solanales</taxon>
        <taxon>Solanaceae</taxon>
        <taxon>Solanoideae</taxon>
        <taxon>Solaneae</taxon>
        <taxon>Solanum</taxon>
        <taxon>Solanum subgen. Lycopersicon</taxon>
    </lineage>
</organism>
<dbReference type="PANTHER" id="PTHR37610">
    <property type="entry name" value="CCHC-TYPE DOMAIN-CONTAINING PROTEIN"/>
    <property type="match status" value="1"/>
</dbReference>
<dbReference type="Proteomes" id="UP000694930">
    <property type="component" value="Chromosome 5"/>
</dbReference>
<evidence type="ECO:0000259" key="1">
    <source>
        <dbReference type="Pfam" id="PF14244"/>
    </source>
</evidence>
<accession>A0ABM1VBI7</accession>
<evidence type="ECO:0000313" key="2">
    <source>
        <dbReference type="Proteomes" id="UP000694930"/>
    </source>
</evidence>
<protein>
    <submittedName>
        <fullName evidence="3">Uncharacterized protein LOC107019494</fullName>
    </submittedName>
</protein>
<dbReference type="InterPro" id="IPR029472">
    <property type="entry name" value="Copia-like_N"/>
</dbReference>
<dbReference type="GeneID" id="107019494"/>
<reference evidence="3" key="2">
    <citation type="submission" date="2025-08" db="UniProtKB">
        <authorList>
            <consortium name="RefSeq"/>
        </authorList>
    </citation>
    <scope>IDENTIFICATION</scope>
</reference>
<dbReference type="RefSeq" id="XP_027773105.1">
    <property type="nucleotide sequence ID" value="XM_027917304.1"/>
</dbReference>
<sequence>MTGEQTTTTSSVGGVSGNPSVIQMSQGVDYNHPLFLSPVDISGVNLISFHLVGIENYALWSRSMKLALLGNEIGLIDCSFKQEDASEELKGQWERVNVIVLSWLLNSMSKSLLGGVAFASSARAVWNDLKEGFDQPNVSRTFNLHKEITTLQQETDSVSVYFTKLKILWDEFKTSVPSHGCNCEQSKGFVDHLNRQKLYQFLMGLNELFS</sequence>
<feature type="domain" description="Retrotransposon Copia-like N-terminal" evidence="1">
    <location>
        <begin position="40"/>
        <end position="79"/>
    </location>
</feature>
<reference evidence="2" key="1">
    <citation type="journal article" date="2014" name="Nat. Genet.">
        <title>The genome of the stress-tolerant wild tomato species Solanum pennellii.</title>
        <authorList>
            <person name="Bolger A."/>
            <person name="Scossa F."/>
            <person name="Bolger M.E."/>
            <person name="Lanz C."/>
            <person name="Maumus F."/>
            <person name="Tohge T."/>
            <person name="Quesneville H."/>
            <person name="Alseekh S."/>
            <person name="Sorensen I."/>
            <person name="Lichtenstein G."/>
            <person name="Fich E.A."/>
            <person name="Conte M."/>
            <person name="Keller H."/>
            <person name="Schneeberger K."/>
            <person name="Schwacke R."/>
            <person name="Ofner I."/>
            <person name="Vrebalov J."/>
            <person name="Xu Y."/>
            <person name="Osorio S."/>
            <person name="Aflitos S.A."/>
            <person name="Schijlen E."/>
            <person name="Jimenez-Gomez J.M."/>
            <person name="Ryngajllo M."/>
            <person name="Kimura S."/>
            <person name="Kumar R."/>
            <person name="Koenig D."/>
            <person name="Headland L.R."/>
            <person name="Maloof J.N."/>
            <person name="Sinha N."/>
            <person name="van Ham R.C."/>
            <person name="Lankhorst R.K."/>
            <person name="Mao L."/>
            <person name="Vogel A."/>
            <person name="Arsova B."/>
            <person name="Panstruga R."/>
            <person name="Fei Z."/>
            <person name="Rose J.K."/>
            <person name="Zamir D."/>
            <person name="Carrari F."/>
            <person name="Giovannoni J.J."/>
            <person name="Weigel D."/>
            <person name="Usadel B."/>
            <person name="Fernie A.R."/>
        </authorList>
    </citation>
    <scope>NUCLEOTIDE SEQUENCE [LARGE SCALE GENOMIC DNA]</scope>
    <source>
        <strain evidence="2">cv. LA0716</strain>
    </source>
</reference>
<dbReference type="Pfam" id="PF14244">
    <property type="entry name" value="Retrotran_gag_3"/>
    <property type="match status" value="1"/>
</dbReference>
<name>A0ABM1VBI7_SOLPN</name>